<keyword evidence="3" id="KW-1185">Reference proteome</keyword>
<dbReference type="RefSeq" id="WP_078784543.1">
    <property type="nucleotide sequence ID" value="NZ_FUYF01000007.1"/>
</dbReference>
<reference evidence="2 3" key="1">
    <citation type="submission" date="2017-02" db="EMBL/GenBank/DDBJ databases">
        <authorList>
            <person name="Peterson S.W."/>
        </authorList>
    </citation>
    <scope>NUCLEOTIDE SEQUENCE [LARGE SCALE GENOMIC DNA]</scope>
    <source>
        <strain evidence="2 3">ATCC 27749</strain>
    </source>
</reference>
<dbReference type="Proteomes" id="UP000190286">
    <property type="component" value="Unassembled WGS sequence"/>
</dbReference>
<protein>
    <submittedName>
        <fullName evidence="2">AIPR protein</fullName>
    </submittedName>
</protein>
<dbReference type="Pfam" id="PF10592">
    <property type="entry name" value="AIPR"/>
    <property type="match status" value="1"/>
</dbReference>
<dbReference type="AlphaFoldDB" id="A0A1T4X9J2"/>
<dbReference type="InterPro" id="IPR018891">
    <property type="entry name" value="AIPR_C"/>
</dbReference>
<name>A0A1T4X9J2_9FIRM</name>
<gene>
    <name evidence="2" type="ORF">SAMN02745178_01618</name>
</gene>
<organism evidence="2 3">
    <name type="scientific">Gemmiger formicilis</name>
    <dbReference type="NCBI Taxonomy" id="745368"/>
    <lineage>
        <taxon>Bacteria</taxon>
        <taxon>Bacillati</taxon>
        <taxon>Bacillota</taxon>
        <taxon>Clostridia</taxon>
        <taxon>Eubacteriales</taxon>
        <taxon>Gemmiger</taxon>
    </lineage>
</organism>
<evidence type="ECO:0000313" key="3">
    <source>
        <dbReference type="Proteomes" id="UP000190286"/>
    </source>
</evidence>
<proteinExistence type="predicted"/>
<dbReference type="OrthoDB" id="9806213at2"/>
<evidence type="ECO:0000259" key="1">
    <source>
        <dbReference type="Pfam" id="PF10592"/>
    </source>
</evidence>
<dbReference type="EMBL" id="FUYF01000007">
    <property type="protein sequence ID" value="SKA86272.1"/>
    <property type="molecule type" value="Genomic_DNA"/>
</dbReference>
<sequence>MDRITKGYMNNFAASQELTGQNESELFESFACYCVLSKEYPEHFDISDIVTGGGSDAGIDGIAIIANNVLIHSQEEFDDLAEQTHTITDLKFIFIQAKTSPTFNGGDIATFGFGVCDLLKEQPELVQNAEVQEKSNIISHILSNMMRVRNKPKCLLYYVTTGNWTEDQNLCSRIEGVKSDLKSENLFSEISFVPVDANYLQKLFKNTVDKIQAIIDFPERITLPEMEKVKEAYLGILPACQFLNLVSNEDGIIKSILYDNVRDFQGENDVNVEIAETLNSSEADKFVILNNGITIICKELKNIVRNQFSLEDYQIVNGCQTSHVLYNNKETISDKVYVAIKIISTDDEETVNKIVKATNRQTEVTDEQLLALNDFNKRLEAYYQTYSGVQRLYYERRSKQYTSVMEIEKVRIVTVATQIKAFSSMFLDKPQLASRYYGRLLKDSKDSGEIFNTNHQFIAYYVSAYALYRIEFLIRNKQIDQQYNKYRYHILMILKYLVLGDQKQPQLNSHKMETFCQEIQGILADSNKLNQYVEFACKIISDQVGDLSNAENAKTALITDKLKNAAMVVKL</sequence>
<dbReference type="GeneID" id="93338080"/>
<accession>A0A1T4X9J2</accession>
<feature type="domain" description="Abortive phage infection protein C-terminal" evidence="1">
    <location>
        <begin position="257"/>
        <end position="510"/>
    </location>
</feature>
<dbReference type="STRING" id="745368.SAMN02745178_01618"/>
<evidence type="ECO:0000313" key="2">
    <source>
        <dbReference type="EMBL" id="SKA86272.1"/>
    </source>
</evidence>